<evidence type="ECO:0000256" key="1">
    <source>
        <dbReference type="ARBA" id="ARBA00022676"/>
    </source>
</evidence>
<evidence type="ECO:0000313" key="4">
    <source>
        <dbReference type="Proteomes" id="UP001188597"/>
    </source>
</evidence>
<dbReference type="EMBL" id="JAVXUP010003915">
    <property type="protein sequence ID" value="KAK2997906.1"/>
    <property type="molecule type" value="Genomic_DNA"/>
</dbReference>
<keyword evidence="1" id="KW-0328">Glycosyltransferase</keyword>
<gene>
    <name evidence="3" type="ORF">RJ639_025415</name>
</gene>
<dbReference type="Proteomes" id="UP001188597">
    <property type="component" value="Unassembled WGS sequence"/>
</dbReference>
<comment type="caution">
    <text evidence="3">The sequence shown here is derived from an EMBL/GenBank/DDBJ whole genome shotgun (WGS) entry which is preliminary data.</text>
</comment>
<dbReference type="FunFam" id="3.40.50.2000:FF:000088">
    <property type="entry name" value="Glycosyltransferase"/>
    <property type="match status" value="1"/>
</dbReference>
<dbReference type="InterPro" id="IPR050481">
    <property type="entry name" value="UDP-glycosyltransf_plant"/>
</dbReference>
<dbReference type="AlphaFoldDB" id="A0AA88UXY2"/>
<name>A0AA88UXY2_9ASTE</name>
<dbReference type="PANTHER" id="PTHR48049">
    <property type="entry name" value="GLYCOSYLTRANSFERASE"/>
    <property type="match status" value="1"/>
</dbReference>
<proteinExistence type="predicted"/>
<sequence length="346" mass="38774">MFPWLAMGHLIPFLRLSKCLAQKGHQISFISTPRNLQRLPKVPTNLSPLITLIPLPFPQVENLPHQAESSMDIPFQKSQFLKIAFDSLESPLTQFLQTADPKPDWVIFDFASHWLPPLAAKLRISCAFFSLFNAATMAFLGPAEVLLAGQGNRKTADDFTVVPDWVPFESNVAFRVHEVMKYVDGSSGNNESGTSDPVRLGASIDGSGLVLIRACMEFEREWLELLCELYRKPVISVGILPPDLEGSELENGDKWVCIKEWLDKQGLNARLLQGKKVGVEIPRDDRDGSFTSDSVAETVRFAMLSEEGDLIRANAREMRGLFGHKNRNDGYIDSFVHCLLERKTSK</sequence>
<dbReference type="GO" id="GO:0035251">
    <property type="term" value="F:UDP-glucosyltransferase activity"/>
    <property type="evidence" value="ECO:0007669"/>
    <property type="project" value="InterPro"/>
</dbReference>
<keyword evidence="1" id="KW-0808">Transferase</keyword>
<accession>A0AA88UXY2</accession>
<protein>
    <submittedName>
        <fullName evidence="3">Uncharacterized protein</fullName>
    </submittedName>
</protein>
<keyword evidence="2" id="KW-0732">Signal</keyword>
<evidence type="ECO:0000313" key="3">
    <source>
        <dbReference type="EMBL" id="KAK2997906.1"/>
    </source>
</evidence>
<reference evidence="3" key="1">
    <citation type="submission" date="2022-12" db="EMBL/GenBank/DDBJ databases">
        <title>Draft genome assemblies for two species of Escallonia (Escalloniales).</title>
        <authorList>
            <person name="Chanderbali A."/>
            <person name="Dervinis C."/>
            <person name="Anghel I."/>
            <person name="Soltis D."/>
            <person name="Soltis P."/>
            <person name="Zapata F."/>
        </authorList>
    </citation>
    <scope>NUCLEOTIDE SEQUENCE</scope>
    <source>
        <strain evidence="3">UCBG64.0493</strain>
        <tissue evidence="3">Leaf</tissue>
    </source>
</reference>
<feature type="chain" id="PRO_5041657430" evidence="2">
    <location>
        <begin position="22"/>
        <end position="346"/>
    </location>
</feature>
<feature type="signal peptide" evidence="2">
    <location>
        <begin position="1"/>
        <end position="21"/>
    </location>
</feature>
<evidence type="ECO:0000256" key="2">
    <source>
        <dbReference type="SAM" id="SignalP"/>
    </source>
</evidence>
<dbReference type="PANTHER" id="PTHR48049:SF138">
    <property type="entry name" value="UDP-GLYCOSYLTRANSFERASE 91C1"/>
    <property type="match status" value="1"/>
</dbReference>
<keyword evidence="4" id="KW-1185">Reference proteome</keyword>
<dbReference type="SUPFAM" id="SSF53756">
    <property type="entry name" value="UDP-Glycosyltransferase/glycogen phosphorylase"/>
    <property type="match status" value="1"/>
</dbReference>
<dbReference type="Gene3D" id="3.40.50.2000">
    <property type="entry name" value="Glycogen Phosphorylase B"/>
    <property type="match status" value="2"/>
</dbReference>
<organism evidence="3 4">
    <name type="scientific">Escallonia herrerae</name>
    <dbReference type="NCBI Taxonomy" id="1293975"/>
    <lineage>
        <taxon>Eukaryota</taxon>
        <taxon>Viridiplantae</taxon>
        <taxon>Streptophyta</taxon>
        <taxon>Embryophyta</taxon>
        <taxon>Tracheophyta</taxon>
        <taxon>Spermatophyta</taxon>
        <taxon>Magnoliopsida</taxon>
        <taxon>eudicotyledons</taxon>
        <taxon>Gunneridae</taxon>
        <taxon>Pentapetalae</taxon>
        <taxon>asterids</taxon>
        <taxon>campanulids</taxon>
        <taxon>Escalloniales</taxon>
        <taxon>Escalloniaceae</taxon>
        <taxon>Escallonia</taxon>
    </lineage>
</organism>